<dbReference type="Gene3D" id="1.10.10.60">
    <property type="entry name" value="Homeodomain-like"/>
    <property type="match status" value="1"/>
</dbReference>
<reference evidence="8 9" key="1">
    <citation type="journal article" date="2020" name="ISME J.">
        <title>Uncovering the hidden diversity of litter-decomposition mechanisms in mushroom-forming fungi.</title>
        <authorList>
            <person name="Floudas D."/>
            <person name="Bentzer J."/>
            <person name="Ahren D."/>
            <person name="Johansson T."/>
            <person name="Persson P."/>
            <person name="Tunlid A."/>
        </authorList>
    </citation>
    <scope>NUCLEOTIDE SEQUENCE [LARGE SCALE GENOMIC DNA]</scope>
    <source>
        <strain evidence="8 9">CBS 291.85</strain>
    </source>
</reference>
<evidence type="ECO:0000256" key="4">
    <source>
        <dbReference type="ARBA" id="ARBA00023242"/>
    </source>
</evidence>
<proteinExistence type="inferred from homology"/>
<feature type="compositionally biased region" description="Polar residues" evidence="5">
    <location>
        <begin position="228"/>
        <end position="238"/>
    </location>
</feature>
<evidence type="ECO:0000256" key="5">
    <source>
        <dbReference type="SAM" id="MobiDB-lite"/>
    </source>
</evidence>
<dbReference type="OrthoDB" id="250329at2759"/>
<dbReference type="AlphaFoldDB" id="A0A8H5FXZ6"/>
<protein>
    <recommendedName>
        <fullName evidence="6">KN homeodomain domain-containing protein</fullName>
    </recommendedName>
</protein>
<dbReference type="CDD" id="cd00086">
    <property type="entry name" value="homeodomain"/>
    <property type="match status" value="1"/>
</dbReference>
<dbReference type="EMBL" id="JAACJM010000282">
    <property type="protein sequence ID" value="KAF5333863.1"/>
    <property type="molecule type" value="Genomic_DNA"/>
</dbReference>
<name>A0A8H5FXZ6_9AGAR</name>
<feature type="domain" description="KN homeodomain" evidence="6">
    <location>
        <begin position="12"/>
        <end position="50"/>
    </location>
</feature>
<feature type="compositionally biased region" description="Acidic residues" evidence="5">
    <location>
        <begin position="239"/>
        <end position="249"/>
    </location>
</feature>
<keyword evidence="4" id="KW-0539">Nucleus</keyword>
<evidence type="ECO:0000256" key="1">
    <source>
        <dbReference type="ARBA" id="ARBA00005800"/>
    </source>
</evidence>
<dbReference type="InterPro" id="IPR001356">
    <property type="entry name" value="HD"/>
</dbReference>
<dbReference type="Proteomes" id="UP000559256">
    <property type="component" value="Unassembled WGS sequence"/>
</dbReference>
<dbReference type="SUPFAM" id="SSF46689">
    <property type="entry name" value="Homeodomain-like"/>
    <property type="match status" value="1"/>
</dbReference>
<dbReference type="GO" id="GO:0006355">
    <property type="term" value="P:regulation of DNA-templated transcription"/>
    <property type="evidence" value="ECO:0007669"/>
    <property type="project" value="InterPro"/>
</dbReference>
<dbReference type="InterPro" id="IPR009057">
    <property type="entry name" value="Homeodomain-like_sf"/>
</dbReference>
<evidence type="ECO:0000259" key="6">
    <source>
        <dbReference type="Pfam" id="PF05920"/>
    </source>
</evidence>
<accession>A0A8H5FXZ6</accession>
<dbReference type="InterPro" id="IPR008422">
    <property type="entry name" value="KN_HD"/>
</dbReference>
<evidence type="ECO:0000256" key="3">
    <source>
        <dbReference type="ARBA" id="ARBA00023155"/>
    </source>
</evidence>
<evidence type="ECO:0000313" key="7">
    <source>
        <dbReference type="EMBL" id="KAF5333863.1"/>
    </source>
</evidence>
<keyword evidence="9" id="KW-1185">Reference proteome</keyword>
<dbReference type="EMBL" id="JAACJM010000064">
    <property type="protein sequence ID" value="KAF5353099.1"/>
    <property type="molecule type" value="Genomic_DNA"/>
</dbReference>
<dbReference type="Pfam" id="PF05920">
    <property type="entry name" value="Homeobox_KN"/>
    <property type="match status" value="1"/>
</dbReference>
<keyword evidence="2" id="KW-0238">DNA-binding</keyword>
<gene>
    <name evidence="8" type="ORF">D9758_008700</name>
    <name evidence="7" type="ORF">D9758_017112</name>
</gene>
<feature type="region of interest" description="Disordered" evidence="5">
    <location>
        <begin position="146"/>
        <end position="185"/>
    </location>
</feature>
<comment type="caution">
    <text evidence="8">The sequence shown here is derived from an EMBL/GenBank/DDBJ whole genome shotgun (WGS) entry which is preliminary data.</text>
</comment>
<evidence type="ECO:0000313" key="9">
    <source>
        <dbReference type="Proteomes" id="UP000559256"/>
    </source>
</evidence>
<feature type="region of interest" description="Disordered" evidence="5">
    <location>
        <begin position="203"/>
        <end position="222"/>
    </location>
</feature>
<comment type="similarity">
    <text evidence="1">Belongs to the TALE/M-ATYP homeobox family.</text>
</comment>
<organism evidence="8 9">
    <name type="scientific">Tetrapyrgos nigripes</name>
    <dbReference type="NCBI Taxonomy" id="182062"/>
    <lineage>
        <taxon>Eukaryota</taxon>
        <taxon>Fungi</taxon>
        <taxon>Dikarya</taxon>
        <taxon>Basidiomycota</taxon>
        <taxon>Agaricomycotina</taxon>
        <taxon>Agaricomycetes</taxon>
        <taxon>Agaricomycetidae</taxon>
        <taxon>Agaricales</taxon>
        <taxon>Marasmiineae</taxon>
        <taxon>Marasmiaceae</taxon>
        <taxon>Tetrapyrgos</taxon>
    </lineage>
</organism>
<sequence length="307" mass="35183">MRQVGYKLAYDWLLDHLHNPYPSVIKRTEIGEAAGFSRKSIDNWFIEARKYIGWNALRQNFKTRKQTIEEATRVLLPTDPNRYVRGLYDDEIRAMVERARTMFYEPEEAAGEPESSSVSETPREEARREMYSQVNWVVNTGKQAAVVDHHARDVPDDDLPETGMPSSSSAPAPREEAGNDSYSGVRVIHPSYSTYYSSEVEAEEAMDQATTTDTHSVYDDITGSSLQPVSRWASGSTENFDDDSYTDYEQDEPLNRARADALLYRHQSAPFVPAAWADLQRRAREEWEGAFSVHSHYRHEGYFSLVY</sequence>
<feature type="region of interest" description="Disordered" evidence="5">
    <location>
        <begin position="228"/>
        <end position="249"/>
    </location>
</feature>
<keyword evidence="3" id="KW-0371">Homeobox</keyword>
<feature type="region of interest" description="Disordered" evidence="5">
    <location>
        <begin position="105"/>
        <end position="127"/>
    </location>
</feature>
<evidence type="ECO:0000313" key="8">
    <source>
        <dbReference type="EMBL" id="KAF5353099.1"/>
    </source>
</evidence>
<dbReference type="GO" id="GO:0003677">
    <property type="term" value="F:DNA binding"/>
    <property type="evidence" value="ECO:0007669"/>
    <property type="project" value="UniProtKB-KW"/>
</dbReference>
<evidence type="ECO:0000256" key="2">
    <source>
        <dbReference type="ARBA" id="ARBA00023125"/>
    </source>
</evidence>